<reference evidence="4" key="2">
    <citation type="submission" date="2020-04" db="EMBL/GenBank/DDBJ databases">
        <authorList>
            <consortium name="NCBI Genome Project"/>
        </authorList>
    </citation>
    <scope>NUCLEOTIDE SEQUENCE</scope>
    <source>
        <strain evidence="4">CBS 304.34</strain>
    </source>
</reference>
<sequence>MARHFRFNHEGYQLHLKDWQYTTPDGVLLDGPDIGSEAGIVSNLASKSPPAHPMDSPSRDNAVSFQGSASSSGLTSSSGSSSAPELRTLRNGKTWAAVKAGDSSRDEDVSMDDLGSESSGGNNNDSGSSDGEEESDLDSVNDEEDSDSDNESDSSNGNEDTDLDSSDDEEDGGVYGSDGEDDEMKLDIDSGRVS</sequence>
<organism evidence="2">
    <name type="scientific">Mytilinidion resinicola</name>
    <dbReference type="NCBI Taxonomy" id="574789"/>
    <lineage>
        <taxon>Eukaryota</taxon>
        <taxon>Fungi</taxon>
        <taxon>Dikarya</taxon>
        <taxon>Ascomycota</taxon>
        <taxon>Pezizomycotina</taxon>
        <taxon>Dothideomycetes</taxon>
        <taxon>Pleosporomycetidae</taxon>
        <taxon>Mytilinidiales</taxon>
        <taxon>Mytilinidiaceae</taxon>
        <taxon>Mytilinidion</taxon>
    </lineage>
</organism>
<evidence type="ECO:0000313" key="2">
    <source>
        <dbReference type="EMBL" id="KAF2805608.1"/>
    </source>
</evidence>
<evidence type="ECO:0000256" key="1">
    <source>
        <dbReference type="SAM" id="MobiDB-lite"/>
    </source>
</evidence>
<protein>
    <submittedName>
        <fullName evidence="2 4">Uncharacterized protein</fullName>
    </submittedName>
</protein>
<dbReference type="Proteomes" id="UP000504636">
    <property type="component" value="Unplaced"/>
</dbReference>
<feature type="compositionally biased region" description="Acidic residues" evidence="1">
    <location>
        <begin position="159"/>
        <end position="184"/>
    </location>
</feature>
<feature type="compositionally biased region" description="Basic and acidic residues" evidence="1">
    <location>
        <begin position="185"/>
        <end position="194"/>
    </location>
</feature>
<reference evidence="4" key="3">
    <citation type="submission" date="2025-04" db="UniProtKB">
        <authorList>
            <consortium name="RefSeq"/>
        </authorList>
    </citation>
    <scope>IDENTIFICATION</scope>
    <source>
        <strain evidence="4">CBS 304.34</strain>
    </source>
</reference>
<name>A0A6A6YAK9_9PEZI</name>
<dbReference type="EMBL" id="MU003709">
    <property type="protein sequence ID" value="KAF2805608.1"/>
    <property type="molecule type" value="Genomic_DNA"/>
</dbReference>
<reference evidence="2 4" key="1">
    <citation type="journal article" date="2020" name="Stud. Mycol.">
        <title>101 Dothideomycetes genomes: a test case for predicting lifestyles and emergence of pathogens.</title>
        <authorList>
            <person name="Haridas S."/>
            <person name="Albert R."/>
            <person name="Binder M."/>
            <person name="Bloem J."/>
            <person name="Labutti K."/>
            <person name="Salamov A."/>
            <person name="Andreopoulos B."/>
            <person name="Baker S."/>
            <person name="Barry K."/>
            <person name="Bills G."/>
            <person name="Bluhm B."/>
            <person name="Cannon C."/>
            <person name="Castanera R."/>
            <person name="Culley D."/>
            <person name="Daum C."/>
            <person name="Ezra D."/>
            <person name="Gonzalez J."/>
            <person name="Henrissat B."/>
            <person name="Kuo A."/>
            <person name="Liang C."/>
            <person name="Lipzen A."/>
            <person name="Lutzoni F."/>
            <person name="Magnuson J."/>
            <person name="Mondo S."/>
            <person name="Nolan M."/>
            <person name="Ohm R."/>
            <person name="Pangilinan J."/>
            <person name="Park H.-J."/>
            <person name="Ramirez L."/>
            <person name="Alfaro M."/>
            <person name="Sun H."/>
            <person name="Tritt A."/>
            <person name="Yoshinaga Y."/>
            <person name="Zwiers L.-H."/>
            <person name="Turgeon B."/>
            <person name="Goodwin S."/>
            <person name="Spatafora J."/>
            <person name="Crous P."/>
            <person name="Grigoriev I."/>
        </authorList>
    </citation>
    <scope>NUCLEOTIDE SEQUENCE</scope>
    <source>
        <strain evidence="2 4">CBS 304.34</strain>
    </source>
</reference>
<dbReference type="RefSeq" id="XP_033572572.1">
    <property type="nucleotide sequence ID" value="XM_033720804.1"/>
</dbReference>
<dbReference type="GeneID" id="54461697"/>
<feature type="compositionally biased region" description="Acidic residues" evidence="1">
    <location>
        <begin position="130"/>
        <end position="152"/>
    </location>
</feature>
<accession>A0A6A6YAK9</accession>
<keyword evidence="3" id="KW-1185">Reference proteome</keyword>
<evidence type="ECO:0000313" key="4">
    <source>
        <dbReference type="RefSeq" id="XP_033572572.1"/>
    </source>
</evidence>
<feature type="region of interest" description="Disordered" evidence="1">
    <location>
        <begin position="23"/>
        <end position="194"/>
    </location>
</feature>
<evidence type="ECO:0000313" key="3">
    <source>
        <dbReference type="Proteomes" id="UP000504636"/>
    </source>
</evidence>
<dbReference type="AlphaFoldDB" id="A0A6A6YAK9"/>
<gene>
    <name evidence="2 4" type="ORF">BDZ99DRAFT_466562</name>
</gene>
<feature type="compositionally biased region" description="Low complexity" evidence="1">
    <location>
        <begin position="64"/>
        <end position="82"/>
    </location>
</feature>
<feature type="compositionally biased region" description="Low complexity" evidence="1">
    <location>
        <begin position="116"/>
        <end position="129"/>
    </location>
</feature>
<proteinExistence type="predicted"/>